<dbReference type="GeneID" id="9228038"/>
<dbReference type="HOGENOM" id="CLU_1796005_0_0_1"/>
<dbReference type="RefSeq" id="XP_002843914.1">
    <property type="nucleotide sequence ID" value="XM_002843868.1"/>
</dbReference>
<evidence type="ECO:0000313" key="1">
    <source>
        <dbReference type="EMBL" id="EEQ34878.1"/>
    </source>
</evidence>
<name>C5FX38_ARTOC</name>
<proteinExistence type="predicted"/>
<reference evidence="2" key="1">
    <citation type="journal article" date="2012" name="MBio">
        <title>Comparative genome analysis of Trichophyton rubrum and related dermatophytes reveals candidate genes involved in infection.</title>
        <authorList>
            <person name="Martinez D.A."/>
            <person name="Oliver B.G."/>
            <person name="Graeser Y."/>
            <person name="Goldberg J.M."/>
            <person name="Li W."/>
            <person name="Martinez-Rossi N.M."/>
            <person name="Monod M."/>
            <person name="Shelest E."/>
            <person name="Barton R.C."/>
            <person name="Birch E."/>
            <person name="Brakhage A.A."/>
            <person name="Chen Z."/>
            <person name="Gurr S.J."/>
            <person name="Heiman D."/>
            <person name="Heitman J."/>
            <person name="Kosti I."/>
            <person name="Rossi A."/>
            <person name="Saif S."/>
            <person name="Samalova M."/>
            <person name="Saunders C.W."/>
            <person name="Shea T."/>
            <person name="Summerbell R.C."/>
            <person name="Xu J."/>
            <person name="Young S."/>
            <person name="Zeng Q."/>
            <person name="Birren B.W."/>
            <person name="Cuomo C.A."/>
            <person name="White T.C."/>
        </authorList>
    </citation>
    <scope>NUCLEOTIDE SEQUENCE [LARGE SCALE GENOMIC DNA]</scope>
    <source>
        <strain evidence="2">ATCC MYA-4605 / CBS 113480</strain>
    </source>
</reference>
<dbReference type="VEuPathDB" id="FungiDB:MCYG_07697"/>
<dbReference type="EMBL" id="DS995707">
    <property type="protein sequence ID" value="EEQ34878.1"/>
    <property type="molecule type" value="Genomic_DNA"/>
</dbReference>
<keyword evidence="2" id="KW-1185">Reference proteome</keyword>
<dbReference type="AlphaFoldDB" id="C5FX38"/>
<accession>C5FX38</accession>
<sequence>MNEAQSGHKAAAAGGLSLDHPGEEIRGLLADKMMDILLKEDEAERISDILWKRRGKSLLSLSLPSTAARHPKAAVWTAKPIGMSSPEGRVFGWRELLSAKMLLCKVISLIQQGRRRAPYSHSSDKPFTVGTSLESSLVDLWIYH</sequence>
<organism evidence="1 2">
    <name type="scientific">Arthroderma otae (strain ATCC MYA-4605 / CBS 113480)</name>
    <name type="common">Microsporum canis</name>
    <dbReference type="NCBI Taxonomy" id="554155"/>
    <lineage>
        <taxon>Eukaryota</taxon>
        <taxon>Fungi</taxon>
        <taxon>Dikarya</taxon>
        <taxon>Ascomycota</taxon>
        <taxon>Pezizomycotina</taxon>
        <taxon>Eurotiomycetes</taxon>
        <taxon>Eurotiomycetidae</taxon>
        <taxon>Onygenales</taxon>
        <taxon>Arthrodermataceae</taxon>
        <taxon>Microsporum</taxon>
    </lineage>
</organism>
<evidence type="ECO:0000313" key="2">
    <source>
        <dbReference type="Proteomes" id="UP000002035"/>
    </source>
</evidence>
<gene>
    <name evidence="1" type="ORF">MCYG_07697</name>
</gene>
<protein>
    <submittedName>
        <fullName evidence="1">Uncharacterized protein</fullName>
    </submittedName>
</protein>
<dbReference type="Proteomes" id="UP000002035">
    <property type="component" value="Unassembled WGS sequence"/>
</dbReference>